<comment type="caution">
    <text evidence="5">The sequence shown here is derived from an EMBL/GenBank/DDBJ whole genome shotgun (WGS) entry which is preliminary data.</text>
</comment>
<dbReference type="InterPro" id="IPR036866">
    <property type="entry name" value="RibonucZ/Hydroxyglut_hydro"/>
</dbReference>
<dbReference type="RefSeq" id="WP_305993564.1">
    <property type="nucleotide sequence ID" value="NZ_JAVAMP010000013.1"/>
</dbReference>
<sequence>MKVTKVSEHIYSLKTWLGFPIHVWIVVEEDGVTLVDAGMPVMSKGILNFIDELKAGPLKRIVLTHGHGDHVGAIEKILKVNSVPVFAHSSEFPYMEGDMPYPRRKKAAESVKKGVAQPLPTNDKGELLAMGQLVPYHTPGHAPGHVVYYHKQDQVILAGDLFTSKNGKLHRPIPMFTADMQEAVRSSEVVRQLKPVRLEVCHGNPVFNPVDHLDEYIAKTTEAVS</sequence>
<gene>
    <name evidence="5" type="ORF">Q5Y73_19330</name>
</gene>
<dbReference type="Proteomes" id="UP001231941">
    <property type="component" value="Unassembled WGS sequence"/>
</dbReference>
<accession>A0ABT9J5M7</accession>
<comment type="catalytic activity">
    <reaction evidence="1">
        <text>3',5'-cyclic CMP + H2O = CMP + H(+)</text>
        <dbReference type="Rhea" id="RHEA:72675"/>
        <dbReference type="ChEBI" id="CHEBI:15377"/>
        <dbReference type="ChEBI" id="CHEBI:15378"/>
        <dbReference type="ChEBI" id="CHEBI:58003"/>
        <dbReference type="ChEBI" id="CHEBI:60377"/>
    </reaction>
    <physiologicalReaction direction="left-to-right" evidence="1">
        <dbReference type="Rhea" id="RHEA:72676"/>
    </physiologicalReaction>
</comment>
<protein>
    <submittedName>
        <fullName evidence="5">MBL fold metallo-hydrolase</fullName>
    </submittedName>
</protein>
<keyword evidence="6" id="KW-1185">Reference proteome</keyword>
<dbReference type="InterPro" id="IPR001279">
    <property type="entry name" value="Metallo-B-lactamas"/>
</dbReference>
<evidence type="ECO:0000256" key="1">
    <source>
        <dbReference type="ARBA" id="ARBA00034221"/>
    </source>
</evidence>
<comment type="catalytic activity">
    <reaction evidence="3">
        <text>3',5'-cyclic UMP + H2O = UMP + H(+)</text>
        <dbReference type="Rhea" id="RHEA:70575"/>
        <dbReference type="ChEBI" id="CHEBI:15377"/>
        <dbReference type="ChEBI" id="CHEBI:15378"/>
        <dbReference type="ChEBI" id="CHEBI:57865"/>
        <dbReference type="ChEBI" id="CHEBI:184387"/>
    </reaction>
    <physiologicalReaction direction="left-to-right" evidence="3">
        <dbReference type="Rhea" id="RHEA:70576"/>
    </physiologicalReaction>
</comment>
<name>A0ABT9J5M7_9BACL</name>
<evidence type="ECO:0000313" key="5">
    <source>
        <dbReference type="EMBL" id="MDP5276254.1"/>
    </source>
</evidence>
<evidence type="ECO:0000256" key="3">
    <source>
        <dbReference type="ARBA" id="ARBA00048505"/>
    </source>
</evidence>
<proteinExistence type="predicted"/>
<feature type="domain" description="Metallo-beta-lactamase" evidence="4">
    <location>
        <begin position="20"/>
        <end position="202"/>
    </location>
</feature>
<dbReference type="SUPFAM" id="SSF56281">
    <property type="entry name" value="Metallo-hydrolase/oxidoreductase"/>
    <property type="match status" value="1"/>
</dbReference>
<dbReference type="SMART" id="SM00849">
    <property type="entry name" value="Lactamase_B"/>
    <property type="match status" value="1"/>
</dbReference>
<dbReference type="InterPro" id="IPR050855">
    <property type="entry name" value="NDM-1-like"/>
</dbReference>
<organism evidence="5 6">
    <name type="scientific">Chengkuizengella axinellae</name>
    <dbReference type="NCBI Taxonomy" id="3064388"/>
    <lineage>
        <taxon>Bacteria</taxon>
        <taxon>Bacillati</taxon>
        <taxon>Bacillota</taxon>
        <taxon>Bacilli</taxon>
        <taxon>Bacillales</taxon>
        <taxon>Paenibacillaceae</taxon>
        <taxon>Chengkuizengella</taxon>
    </lineage>
</organism>
<dbReference type="EMBL" id="JAVAMP010000013">
    <property type="protein sequence ID" value="MDP5276254.1"/>
    <property type="molecule type" value="Genomic_DNA"/>
</dbReference>
<comment type="function">
    <text evidence="2">Counteracts the endogenous Pycsar antiviral defense system. Phosphodiesterase that enables metal-dependent hydrolysis of host cyclic nucleotide Pycsar defense signals such as cCMP and cUMP.</text>
</comment>
<evidence type="ECO:0000313" key="6">
    <source>
        <dbReference type="Proteomes" id="UP001231941"/>
    </source>
</evidence>
<dbReference type="Pfam" id="PF00753">
    <property type="entry name" value="Lactamase_B"/>
    <property type="match status" value="1"/>
</dbReference>
<dbReference type="PANTHER" id="PTHR42951">
    <property type="entry name" value="METALLO-BETA-LACTAMASE DOMAIN-CONTAINING"/>
    <property type="match status" value="1"/>
</dbReference>
<dbReference type="CDD" id="cd07721">
    <property type="entry name" value="yflN-like_MBL-fold"/>
    <property type="match status" value="1"/>
</dbReference>
<evidence type="ECO:0000259" key="4">
    <source>
        <dbReference type="SMART" id="SM00849"/>
    </source>
</evidence>
<reference evidence="5 6" key="1">
    <citation type="submission" date="2023-08" db="EMBL/GenBank/DDBJ databases">
        <authorList>
            <person name="Park J.-S."/>
        </authorList>
    </citation>
    <scope>NUCLEOTIDE SEQUENCE [LARGE SCALE GENOMIC DNA]</scope>
    <source>
        <strain evidence="5 6">2205SS18-9</strain>
    </source>
</reference>
<dbReference type="PANTHER" id="PTHR42951:SF17">
    <property type="entry name" value="METALLO-BETA-LACTAMASE DOMAIN-CONTAINING PROTEIN"/>
    <property type="match status" value="1"/>
</dbReference>
<dbReference type="Gene3D" id="3.60.15.10">
    <property type="entry name" value="Ribonuclease Z/Hydroxyacylglutathione hydrolase-like"/>
    <property type="match status" value="1"/>
</dbReference>
<evidence type="ECO:0000256" key="2">
    <source>
        <dbReference type="ARBA" id="ARBA00034301"/>
    </source>
</evidence>